<name>A0A1L5NPE1_9HYPH</name>
<gene>
    <name evidence="1" type="ORF">IE4872_PA00001</name>
</gene>
<organism evidence="1 2">
    <name type="scientific">Rhizobium gallicum</name>
    <dbReference type="NCBI Taxonomy" id="56730"/>
    <lineage>
        <taxon>Bacteria</taxon>
        <taxon>Pseudomonadati</taxon>
        <taxon>Pseudomonadota</taxon>
        <taxon>Alphaproteobacteria</taxon>
        <taxon>Hyphomicrobiales</taxon>
        <taxon>Rhizobiaceae</taxon>
        <taxon>Rhizobium/Agrobacterium group</taxon>
        <taxon>Rhizobium</taxon>
    </lineage>
</organism>
<proteinExistence type="predicted"/>
<accession>A0A1L5NPE1</accession>
<sequence length="52" mass="5884">MIMASLQAKLDAQESLPLVNAKRRPRDRTARGLQVLNRLLAVLQSRLNRDEG</sequence>
<keyword evidence="1" id="KW-0614">Plasmid</keyword>
<dbReference type="Proteomes" id="UP000184749">
    <property type="component" value="Plasmid pRgalIE4872a"/>
</dbReference>
<reference evidence="1 2" key="1">
    <citation type="submission" date="2016-09" db="EMBL/GenBank/DDBJ databases">
        <title>The complete genome sequences of Rhizobium gallicum, symbiovars gallicum and phaseoli, symbionts associated to common bean (Phaseolus vulgaris).</title>
        <authorList>
            <person name="Bustos P."/>
            <person name="Santamaria R.I."/>
            <person name="Perez-Carrascal O.M."/>
            <person name="Juarez S."/>
            <person name="Lozano L."/>
            <person name="Martinez-Flores I."/>
            <person name="Martinez-Romero E."/>
            <person name="Cevallos M."/>
            <person name="Romero D."/>
            <person name="Davila G."/>
            <person name="Gonzalez V."/>
        </authorList>
    </citation>
    <scope>NUCLEOTIDE SEQUENCE [LARGE SCALE GENOMIC DNA]</scope>
    <source>
        <strain evidence="1 2">IE4872</strain>
        <plasmid evidence="2">prgalie4872a</plasmid>
    </source>
</reference>
<dbReference type="EMBL" id="CP017102">
    <property type="protein sequence ID" value="APO69752.1"/>
    <property type="molecule type" value="Genomic_DNA"/>
</dbReference>
<evidence type="ECO:0000313" key="1">
    <source>
        <dbReference type="EMBL" id="APO69752.1"/>
    </source>
</evidence>
<geneLocation type="plasmid" evidence="2">
    <name>prgalie4872a</name>
</geneLocation>
<evidence type="ECO:0000313" key="2">
    <source>
        <dbReference type="Proteomes" id="UP000184749"/>
    </source>
</evidence>
<protein>
    <submittedName>
        <fullName evidence="1">Uncharacterized protein</fullName>
    </submittedName>
</protein>
<dbReference type="AlphaFoldDB" id="A0A1L5NPE1"/>